<gene>
    <name evidence="1" type="ORF">MNBD_GAMMA08-2381</name>
</gene>
<dbReference type="EMBL" id="UOFH01000336">
    <property type="protein sequence ID" value="VAW66117.1"/>
    <property type="molecule type" value="Genomic_DNA"/>
</dbReference>
<organism evidence="1">
    <name type="scientific">hydrothermal vent metagenome</name>
    <dbReference type="NCBI Taxonomy" id="652676"/>
    <lineage>
        <taxon>unclassified sequences</taxon>
        <taxon>metagenomes</taxon>
        <taxon>ecological metagenomes</taxon>
    </lineage>
</organism>
<proteinExistence type="predicted"/>
<dbReference type="AlphaFoldDB" id="A0A3B0XS74"/>
<accession>A0A3B0XS74</accession>
<protein>
    <submittedName>
        <fullName evidence="1">Uncharacterized protein</fullName>
    </submittedName>
</protein>
<name>A0A3B0XS74_9ZZZZ</name>
<sequence length="118" mass="12863">MIPLLNMKLLPSKLVILFMLLAIFKPVAGLSMESDTITTAGETFCLMFLQKDEIIKSCHSDTSAKKDCCGSSCDTNHSSLLSGFTLWQPVFSNAPPNSILVNLNNIYYPPATPPPIQA</sequence>
<evidence type="ECO:0000313" key="1">
    <source>
        <dbReference type="EMBL" id="VAW66117.1"/>
    </source>
</evidence>
<reference evidence="1" key="1">
    <citation type="submission" date="2018-06" db="EMBL/GenBank/DDBJ databases">
        <authorList>
            <person name="Zhirakovskaya E."/>
        </authorList>
    </citation>
    <scope>NUCLEOTIDE SEQUENCE</scope>
</reference>